<dbReference type="CDD" id="cd05154">
    <property type="entry name" value="ACAD10_11_N-like"/>
    <property type="match status" value="1"/>
</dbReference>
<dbReference type="Gene3D" id="3.90.1200.10">
    <property type="match status" value="1"/>
</dbReference>
<dbReference type="Pfam" id="PF01636">
    <property type="entry name" value="APH"/>
    <property type="match status" value="1"/>
</dbReference>
<proteinExistence type="predicted"/>
<dbReference type="InterPro" id="IPR041726">
    <property type="entry name" value="ACAD10_11_N"/>
</dbReference>
<dbReference type="PANTHER" id="PTHR47829:SF1">
    <property type="entry name" value="HAD FAMILY PHOSPHATASE"/>
    <property type="match status" value="1"/>
</dbReference>
<keyword evidence="3" id="KW-1185">Reference proteome</keyword>
<sequence length="337" mass="36573">MTEPTGLDLDRLQACLDRVRPGLVHGPLSGELIQGGKSNLTYRVGDGVTTWVVRRPPLGHVLRTAHDMSREYRVISALGATRVPVPAAIAFCEAETADEAPFYVMQDVPGTIYRTAAQAAALGRDRAHALAFSLVDVLADLHTVDPAAVGLGDFGRPDGYLQRQVRRWKQQLDASRSRELPGVDELFELLTAGIPAESGAGIVHGDFRLDNVIVNGQDQIVAVLDWEMATLGDPLADLGLSLVYWDLWLRPTGLFGEAAPAGALPTSADLTRRYAERRPFAEGLGWYLAFAYFKIAVILEGIHYRHLAGQTVGTGFDQVGAMVPQLVDAGLRQLREA</sequence>
<reference evidence="3" key="1">
    <citation type="journal article" date="2019" name="Int. J. Syst. Evol. Microbiol.">
        <title>The Global Catalogue of Microorganisms (GCM) 10K type strain sequencing project: providing services to taxonomists for standard genome sequencing and annotation.</title>
        <authorList>
            <consortium name="The Broad Institute Genomics Platform"/>
            <consortium name="The Broad Institute Genome Sequencing Center for Infectious Disease"/>
            <person name="Wu L."/>
            <person name="Ma J."/>
        </authorList>
    </citation>
    <scope>NUCLEOTIDE SEQUENCE [LARGE SCALE GENOMIC DNA]</scope>
    <source>
        <strain evidence="3">CGMCC 4.7289</strain>
    </source>
</reference>
<dbReference type="InterPro" id="IPR052898">
    <property type="entry name" value="ACAD10-like"/>
</dbReference>
<evidence type="ECO:0000259" key="1">
    <source>
        <dbReference type="Pfam" id="PF01636"/>
    </source>
</evidence>
<feature type="domain" description="Aminoglycoside phosphotransferase" evidence="1">
    <location>
        <begin position="31"/>
        <end position="251"/>
    </location>
</feature>
<dbReference type="PANTHER" id="PTHR47829">
    <property type="entry name" value="HYDROLASE, PUTATIVE (AFU_ORTHOLOGUE AFUA_1G12880)-RELATED"/>
    <property type="match status" value="1"/>
</dbReference>
<dbReference type="InterPro" id="IPR011009">
    <property type="entry name" value="Kinase-like_dom_sf"/>
</dbReference>
<protein>
    <submittedName>
        <fullName evidence="2">Phosphotransferase family protein</fullName>
    </submittedName>
</protein>
<evidence type="ECO:0000313" key="3">
    <source>
        <dbReference type="Proteomes" id="UP001595816"/>
    </source>
</evidence>
<gene>
    <name evidence="2" type="ORF">ACFOZ4_07955</name>
</gene>
<evidence type="ECO:0000313" key="2">
    <source>
        <dbReference type="EMBL" id="MFC4130535.1"/>
    </source>
</evidence>
<dbReference type="EMBL" id="JBHSAY010000005">
    <property type="protein sequence ID" value="MFC4130535.1"/>
    <property type="molecule type" value="Genomic_DNA"/>
</dbReference>
<dbReference type="Gene3D" id="3.30.200.20">
    <property type="entry name" value="Phosphorylase Kinase, domain 1"/>
    <property type="match status" value="1"/>
</dbReference>
<dbReference type="RefSeq" id="WP_253757711.1">
    <property type="nucleotide sequence ID" value="NZ_JAMZDZ010000001.1"/>
</dbReference>
<dbReference type="SUPFAM" id="SSF56112">
    <property type="entry name" value="Protein kinase-like (PK-like)"/>
    <property type="match status" value="1"/>
</dbReference>
<dbReference type="InterPro" id="IPR002575">
    <property type="entry name" value="Aminoglycoside_PTrfase"/>
</dbReference>
<name>A0ABV8LJP2_9ACTN</name>
<organism evidence="2 3">
    <name type="scientific">Hamadaea flava</name>
    <dbReference type="NCBI Taxonomy" id="1742688"/>
    <lineage>
        <taxon>Bacteria</taxon>
        <taxon>Bacillati</taxon>
        <taxon>Actinomycetota</taxon>
        <taxon>Actinomycetes</taxon>
        <taxon>Micromonosporales</taxon>
        <taxon>Micromonosporaceae</taxon>
        <taxon>Hamadaea</taxon>
    </lineage>
</organism>
<comment type="caution">
    <text evidence="2">The sequence shown here is derived from an EMBL/GenBank/DDBJ whole genome shotgun (WGS) entry which is preliminary data.</text>
</comment>
<dbReference type="Proteomes" id="UP001595816">
    <property type="component" value="Unassembled WGS sequence"/>
</dbReference>
<accession>A0ABV8LJP2</accession>